<feature type="compositionally biased region" description="Basic and acidic residues" evidence="1">
    <location>
        <begin position="1970"/>
        <end position="1981"/>
    </location>
</feature>
<feature type="compositionally biased region" description="Low complexity" evidence="1">
    <location>
        <begin position="1186"/>
        <end position="1198"/>
    </location>
</feature>
<feature type="compositionally biased region" description="Polar residues" evidence="1">
    <location>
        <begin position="128"/>
        <end position="137"/>
    </location>
</feature>
<gene>
    <name evidence="2" type="ORF">JDV02_008183</name>
</gene>
<protein>
    <submittedName>
        <fullName evidence="2">Uncharacterized protein</fullName>
    </submittedName>
</protein>
<dbReference type="GeneID" id="72070131"/>
<feature type="compositionally biased region" description="Polar residues" evidence="1">
    <location>
        <begin position="324"/>
        <end position="338"/>
    </location>
</feature>
<feature type="region of interest" description="Disordered" evidence="1">
    <location>
        <begin position="2310"/>
        <end position="2380"/>
    </location>
</feature>
<feature type="region of interest" description="Disordered" evidence="1">
    <location>
        <begin position="1"/>
        <end position="255"/>
    </location>
</feature>
<dbReference type="OrthoDB" id="5151921at2759"/>
<sequence length="2380" mass="251053">MDSPFNQGFGRGQSPTSPQTPGGASAYQVNVNRTKTRKWVEAKIQSYDGDDWGADEYDDEDDEPEPTPQVPPAKHNAPLPSAHPEQHAAPAPPTVSSVTGSLPARQTLHTPAAGPSPQQPRPAGVTSPVASDPSSMGSPVDRDRVVSPQSTIAGISVASNTQPLGAAAEETPVGKRSDTTHPPSEADKQPPNKPAIEERLTEVEASDRHETSAKVGESEAKNNRGAGFDESDRRRFSVSPTLPAVAQKDSDVSSLASPTCFAQYDAELAKPQTAAAAVSPPVTDEAPVVLTESVPAPANEQLGDVAKTSTGDKSPIADMDRPSCTDSATHDPSFTGVNESAARPTAPTATDSTEDPGVSPVSEPGVGPHSTIGSSVSEPPELRPDGGLSAIPPLRTPSPRGPAEKQVELARPLSSEAVKSLTVETTQPHVEFDNTPLLRQSTLSTVNESPMKDNDALSEEILRSLSPTRSGPSDAVLGDADASKLQPGERNVARESSYTLKDYDSYWADTSKPEPIPECEPPTEAGQPAVDTKILPAGPPEEAKAEIKATSPREAGLRRKFSWEADETEQNRSPAPAPAAEAVRLPATTTADAAGDALEAEASKMQEPASSAAVAAQHATEAEPPSPVSTSDEHARLDNRLSLADEKAVSQLAPTPPPEDHPATAGPPTADVTASPAPTQPQQQQTQVMTFREIMGLSSSTDRIDKYNETREYFAANDSGLDNWLVTIKDQHPEYANGAVPYGAAVAGRQSAPGSSNESPVGTQPPSQQPYYQQYLNASSPTAGPSPTSRSRLGGLQMPSQGSGSAFGHSGNQIGTKSKEFMHSAGKMGKGLLSKGKSKLRASGDKDEASHAPVQEPKSKSEKRMSWGLALGSSRPRHDGPAPPADVGTDTSSNMDNAPTVAPQIPQPTLMSPLNSLSPPGQTGSWGIIEPPPAMGHGQQPPPSSPHPAGPGSRATAGLSKLEIPPGGQPVAGDSARGWQVVNAQPMAAKPAQSDQRATEARASEEWVVVPRDSGDHPIGFAGVREANVPPQPAPPVTQDSGVVLQPEPSAKGAAPQRKTSFVGLPPIRRTSTFGLTTKVKGATDRFSLDDDEDNVPGGAVVERAAASRPSVDLDKSLPPAPVDQGAALVESAAHPSASASIPQAEVAEGTGTQRTQGTDTQRTLVDANASGQPPAKEDAQFQEYPAPSSAARQAPQQTMAPPPKSPLMTKAQKMFPQGNWSLEESHLAEPLHERTRNRSGTAGSQHTPTFGFEKEMGITMPPPPTPPQRQRTSDVPPSSAQRWPELFQRRPEYEGQRPRANSGAGRPYPQQHPMMNARADVVNPRQQASEFAIAGVGPPEEERGRSKRSSGMFKGIGERISRATSRERRPSAAGQHPMQLGDVRGDEVSENSVALSDAAESRKRRPSFMFGRSGRASMDQSSLRTESINGPDQARPRGPDSPPPPAERRRSLFGAGIGSKLVPGQSPNSSVANDSSSAIATTVEDGTPKKKRFSNLAKVSGIKDIFLRPGHSEKSKDQIQETPGPGVQLQGPGAVMPPAAPFHERARRGSAANSHDLPPPQPVVAEGGLEERGRRGSASNLFSAFTGRRSDSKTRQQGDVSLGHNQPVVSQQSVQHPHGMAVYPRPTGNVSPAPSGMLAPATPPSPQVSRTSTDRSRPAQPTAQLQYGQQTRPSPLGPGSPAARGGSPSAVRPHDLAKTDKPVSLHSRKPSTPQMSQREMVLSETDRQGPFLGIGAQHDADVEILRTATVSPDLSIASDGKAEQQPVHTGSNAGNMGTPRQSTATPGGYVNAPLGVRAPRGDAPNGLPRERAGADHTPLGIINAQGSPGSDLGRHARNTSKEATAGGGSQLKQASPVPVLDPQPGSSPALQPQSARAQERAPVGLGLRQHLQPMHPQRMPPPQMQQKGAAAPGEPQQLPMQPHLVSAGTRLPSPPSQQDQGSQATSRWKGLKSRVSGQMAQIAPQNQAKQEKGEKSDRLSGSKLMGAFKRGPRQSEPTGRPDPQWQPNKQAQPVQRPAQPYPMANGPSAGQPPLGQAMGPPPQQVPHQRHVSMPVQGPIRQLGRQPAQQHAAVLQQEPVYDQVPIPQGYSTVRGEGMVASSPYNIPRHMSQGHYQQQQRQISLEQGSPRQSPPVGQTGFPRRGSAQSPPMGSSPSPPSTIDRRESVGINDVLAHQPSTNSLAAGGSRPGDTETGVHQGHLQPKVSGQFVAGHSSDGSHMSVDGATVSQQSKSPDLSLTDQTGPRNSNLGIDVDKAKKLAEENIYDATPRLNKTSTAGSQKQRPAQMLRTVSGETIDSLGEVKQHAIVIHDAGGEETPTAELDDTADRYERSRRLESQEEKILYKPEDAEDFAPQMSATSYPGQEWNPYGEPGFGEWKDE</sequence>
<feature type="compositionally biased region" description="Basic and acidic residues" evidence="1">
    <location>
        <begin position="2252"/>
        <end position="2261"/>
    </location>
</feature>
<proteinExistence type="predicted"/>
<dbReference type="EMBL" id="CP086361">
    <property type="protein sequence ID" value="UNI22281.1"/>
    <property type="molecule type" value="Genomic_DNA"/>
</dbReference>
<feature type="compositionally biased region" description="Low complexity" evidence="1">
    <location>
        <begin position="1607"/>
        <end position="1619"/>
    </location>
</feature>
<feature type="region of interest" description="Disordered" evidence="1">
    <location>
        <begin position="1087"/>
        <end position="1211"/>
    </location>
</feature>
<feature type="region of interest" description="Disordered" evidence="1">
    <location>
        <begin position="1755"/>
        <end position="2287"/>
    </location>
</feature>
<feature type="compositionally biased region" description="Polar residues" evidence="1">
    <location>
        <begin position="1767"/>
        <end position="1786"/>
    </location>
</feature>
<feature type="compositionally biased region" description="Polar residues" evidence="1">
    <location>
        <begin position="1660"/>
        <end position="1672"/>
    </location>
</feature>
<feature type="compositionally biased region" description="Polar residues" evidence="1">
    <location>
        <begin position="1419"/>
        <end position="1431"/>
    </location>
</feature>
<feature type="compositionally biased region" description="Basic and acidic residues" evidence="1">
    <location>
        <begin position="631"/>
        <end position="648"/>
    </location>
</feature>
<feature type="compositionally biased region" description="Polar residues" evidence="1">
    <location>
        <begin position="1239"/>
        <end position="1249"/>
    </location>
</feature>
<dbReference type="KEGG" id="ptkz:JDV02_008183"/>
<evidence type="ECO:0000313" key="3">
    <source>
        <dbReference type="Proteomes" id="UP000829364"/>
    </source>
</evidence>
<feature type="compositionally biased region" description="Basic and acidic residues" evidence="1">
    <location>
        <begin position="1693"/>
        <end position="1704"/>
    </location>
</feature>
<feature type="compositionally biased region" description="Basic and acidic residues" evidence="1">
    <location>
        <begin position="2325"/>
        <end position="2347"/>
    </location>
</feature>
<accession>A0A9Q8VEG4</accession>
<feature type="compositionally biased region" description="Polar residues" evidence="1">
    <location>
        <begin position="907"/>
        <end position="925"/>
    </location>
</feature>
<feature type="region of interest" description="Disordered" evidence="1">
    <location>
        <begin position="1223"/>
        <end position="1315"/>
    </location>
</feature>
<evidence type="ECO:0000256" key="1">
    <source>
        <dbReference type="SAM" id="MobiDB-lite"/>
    </source>
</evidence>
<feature type="compositionally biased region" description="Polar residues" evidence="1">
    <location>
        <begin position="2226"/>
        <end position="2249"/>
    </location>
</feature>
<dbReference type="Proteomes" id="UP000829364">
    <property type="component" value="Chromosome 8"/>
</dbReference>
<feature type="compositionally biased region" description="Low complexity" evidence="1">
    <location>
        <begin position="1673"/>
        <end position="1691"/>
    </location>
</feature>
<feature type="compositionally biased region" description="Polar residues" evidence="1">
    <location>
        <begin position="1865"/>
        <end position="1877"/>
    </location>
</feature>
<dbReference type="RefSeq" id="XP_047845762.1">
    <property type="nucleotide sequence ID" value="XM_047989757.1"/>
</dbReference>
<feature type="compositionally biased region" description="Basic and acidic residues" evidence="1">
    <location>
        <begin position="1511"/>
        <end position="1520"/>
    </location>
</feature>
<feature type="compositionally biased region" description="Acidic residues" evidence="1">
    <location>
        <begin position="48"/>
        <end position="65"/>
    </location>
</feature>
<organism evidence="2 3">
    <name type="scientific">Purpureocillium takamizusanense</name>
    <dbReference type="NCBI Taxonomy" id="2060973"/>
    <lineage>
        <taxon>Eukaryota</taxon>
        <taxon>Fungi</taxon>
        <taxon>Dikarya</taxon>
        <taxon>Ascomycota</taxon>
        <taxon>Pezizomycotina</taxon>
        <taxon>Sordariomycetes</taxon>
        <taxon>Hypocreomycetidae</taxon>
        <taxon>Hypocreales</taxon>
        <taxon>Ophiocordycipitaceae</taxon>
        <taxon>Purpureocillium</taxon>
    </lineage>
</organism>
<feature type="compositionally biased region" description="Polar residues" evidence="1">
    <location>
        <begin position="752"/>
        <end position="762"/>
    </location>
</feature>
<feature type="compositionally biased region" description="Low complexity" evidence="1">
    <location>
        <begin position="1132"/>
        <end position="1141"/>
    </location>
</feature>
<feature type="compositionally biased region" description="Polar residues" evidence="1">
    <location>
        <begin position="2271"/>
        <end position="2283"/>
    </location>
</feature>
<feature type="compositionally biased region" description="Low complexity" evidence="1">
    <location>
        <begin position="1467"/>
        <end position="1479"/>
    </location>
</feature>
<feature type="compositionally biased region" description="Polar residues" evidence="1">
    <location>
        <begin position="147"/>
        <end position="163"/>
    </location>
</feature>
<feature type="compositionally biased region" description="Low complexity" evidence="1">
    <location>
        <begin position="1150"/>
        <end position="1164"/>
    </location>
</feature>
<feature type="compositionally biased region" description="Pro residues" evidence="1">
    <location>
        <begin position="930"/>
        <end position="949"/>
    </location>
</feature>
<feature type="compositionally biased region" description="Low complexity" evidence="1">
    <location>
        <begin position="80"/>
        <end position="89"/>
    </location>
</feature>
<feature type="compositionally biased region" description="Polar residues" evidence="1">
    <location>
        <begin position="798"/>
        <end position="816"/>
    </location>
</feature>
<feature type="compositionally biased region" description="Basic and acidic residues" evidence="1">
    <location>
        <begin position="172"/>
        <end position="222"/>
    </location>
</feature>
<reference evidence="2" key="1">
    <citation type="submission" date="2021-11" db="EMBL/GenBank/DDBJ databases">
        <title>Purpureocillium_takamizusanense_genome.</title>
        <authorList>
            <person name="Nguyen N.-H."/>
        </authorList>
    </citation>
    <scope>NUCLEOTIDE SEQUENCE</scope>
    <source>
        <strain evidence="2">PT3</strain>
    </source>
</reference>
<feature type="region of interest" description="Disordered" evidence="1">
    <location>
        <begin position="746"/>
        <end position="1069"/>
    </location>
</feature>
<feature type="compositionally biased region" description="Polar residues" evidence="1">
    <location>
        <begin position="2113"/>
        <end position="2130"/>
    </location>
</feature>
<keyword evidence="3" id="KW-1185">Reference proteome</keyword>
<feature type="compositionally biased region" description="Low complexity" evidence="1">
    <location>
        <begin position="606"/>
        <end position="623"/>
    </location>
</feature>
<feature type="compositionally biased region" description="Low complexity" evidence="1">
    <location>
        <begin position="824"/>
        <end position="835"/>
    </location>
</feature>
<feature type="region of interest" description="Disordered" evidence="1">
    <location>
        <begin position="294"/>
        <end position="686"/>
    </location>
</feature>
<feature type="compositionally biased region" description="Polar residues" evidence="1">
    <location>
        <begin position="13"/>
        <end position="33"/>
    </location>
</feature>
<feature type="compositionally biased region" description="Polar residues" evidence="1">
    <location>
        <begin position="437"/>
        <end position="448"/>
    </location>
</feature>
<feature type="compositionally biased region" description="Basic and acidic residues" evidence="1">
    <location>
        <begin position="1357"/>
        <end position="1371"/>
    </location>
</feature>
<feature type="compositionally biased region" description="Polar residues" evidence="1">
    <location>
        <begin position="1956"/>
        <end position="1969"/>
    </location>
</feature>
<name>A0A9Q8VEG4_9HYPO</name>
<feature type="region of interest" description="Disordered" evidence="1">
    <location>
        <begin position="1328"/>
        <end position="1724"/>
    </location>
</feature>
<feature type="compositionally biased region" description="Basic and acidic residues" evidence="1">
    <location>
        <begin position="1288"/>
        <end position="1298"/>
    </location>
</feature>
<feature type="compositionally biased region" description="Low complexity" evidence="1">
    <location>
        <begin position="587"/>
        <end position="597"/>
    </location>
</feature>
<evidence type="ECO:0000313" key="2">
    <source>
        <dbReference type="EMBL" id="UNI22281.1"/>
    </source>
</evidence>
<feature type="compositionally biased region" description="Basic and acidic residues" evidence="1">
    <location>
        <begin position="1224"/>
        <end position="1237"/>
    </location>
</feature>
<feature type="compositionally biased region" description="Low complexity" evidence="1">
    <location>
        <begin position="764"/>
        <end position="792"/>
    </location>
</feature>